<comment type="similarity">
    <text evidence="3">Belongs to the cyclophilin-type PPIase family.</text>
</comment>
<evidence type="ECO:0000256" key="1">
    <source>
        <dbReference type="ARBA" id="ARBA00023110"/>
    </source>
</evidence>
<accession>A0A9X3AMU1</accession>
<dbReference type="RefSeq" id="WP_261297992.1">
    <property type="nucleotide sequence ID" value="NZ_JAMTCD010000007.1"/>
</dbReference>
<dbReference type="Proteomes" id="UP001155546">
    <property type="component" value="Unassembled WGS sequence"/>
</dbReference>
<evidence type="ECO:0000313" key="5">
    <source>
        <dbReference type="EMBL" id="MCT7941597.1"/>
    </source>
</evidence>
<dbReference type="PROSITE" id="PS50072">
    <property type="entry name" value="CSA_PPIASE_2"/>
    <property type="match status" value="1"/>
</dbReference>
<dbReference type="SUPFAM" id="SSF50891">
    <property type="entry name" value="Cyclophilin-like"/>
    <property type="match status" value="1"/>
</dbReference>
<dbReference type="AlphaFoldDB" id="A0A9X3AMU1"/>
<dbReference type="GO" id="GO:0003755">
    <property type="term" value="F:peptidyl-prolyl cis-trans isomerase activity"/>
    <property type="evidence" value="ECO:0007669"/>
    <property type="project" value="UniProtKB-UniRule"/>
</dbReference>
<feature type="domain" description="PPIase cyclophilin-type" evidence="4">
    <location>
        <begin position="45"/>
        <end position="202"/>
    </location>
</feature>
<dbReference type="InterPro" id="IPR044665">
    <property type="entry name" value="E_coli_cyclophilin_A-like"/>
</dbReference>
<dbReference type="InterPro" id="IPR029000">
    <property type="entry name" value="Cyclophilin-like_dom_sf"/>
</dbReference>
<comment type="catalytic activity">
    <reaction evidence="3">
        <text>[protein]-peptidylproline (omega=180) = [protein]-peptidylproline (omega=0)</text>
        <dbReference type="Rhea" id="RHEA:16237"/>
        <dbReference type="Rhea" id="RHEA-COMP:10747"/>
        <dbReference type="Rhea" id="RHEA-COMP:10748"/>
        <dbReference type="ChEBI" id="CHEBI:83833"/>
        <dbReference type="ChEBI" id="CHEBI:83834"/>
        <dbReference type="EC" id="5.2.1.8"/>
    </reaction>
</comment>
<protein>
    <recommendedName>
        <fullName evidence="3">Peptidyl-prolyl cis-trans isomerase</fullName>
        <shortName evidence="3">PPIase</shortName>
        <ecNumber evidence="3">5.2.1.8</ecNumber>
    </recommendedName>
</protein>
<reference evidence="5" key="1">
    <citation type="journal article" date="2023" name="Int. J. Syst. Evol. Microbiol.">
        <title>&lt;i&gt;Shewanella septentrionalis&lt;/i&gt; sp. nov. and &lt;i&gt;Shewanella holmiensis&lt;/i&gt; sp. nov., isolated from Baltic Sea water and sediments.</title>
        <authorList>
            <person name="Martin-Rodriguez A.J."/>
            <person name="Thorell K."/>
            <person name="Joffre E."/>
            <person name="Jensie-Markopoulos S."/>
            <person name="Moore E.R.B."/>
            <person name="Sjoling A."/>
        </authorList>
    </citation>
    <scope>NUCLEOTIDE SEQUENCE</scope>
    <source>
        <strain evidence="5">SP1S2-7</strain>
    </source>
</reference>
<name>A0A9X3AMU1_9GAMM</name>
<dbReference type="InterPro" id="IPR002130">
    <property type="entry name" value="Cyclophilin-type_PPIase_dom"/>
</dbReference>
<proteinExistence type="inferred from homology"/>
<organism evidence="5 6">
    <name type="scientific">Shewanella holmiensis</name>
    <dbReference type="NCBI Taxonomy" id="2952222"/>
    <lineage>
        <taxon>Bacteria</taxon>
        <taxon>Pseudomonadati</taxon>
        <taxon>Pseudomonadota</taxon>
        <taxon>Gammaproteobacteria</taxon>
        <taxon>Alteromonadales</taxon>
        <taxon>Shewanellaceae</taxon>
        <taxon>Shewanella</taxon>
    </lineage>
</organism>
<sequence>MKHYLIAAAVFGLTACGGSDSSPETPTIPPAPAPELTVSLCYAVDTTMGVFTLGIDNTNMPITAANFSRYVDNKFYDGTLFHRIANNFVNQGGGFTTGLNAKTTFEPIKNESSVGLKNDRGTIAMARTQISDSATSQFFINIHDNDNLNYPSQGGYAVFGKVVEGMEVVDIMNAVKTASVQKNGVTFTDVPVEEIVINSITEADCPG</sequence>
<evidence type="ECO:0000313" key="6">
    <source>
        <dbReference type="Proteomes" id="UP001155546"/>
    </source>
</evidence>
<dbReference type="Pfam" id="PF00160">
    <property type="entry name" value="Pro_isomerase"/>
    <property type="match status" value="1"/>
</dbReference>
<gene>
    <name evidence="5" type="ORF">NE535_07270</name>
</gene>
<dbReference type="PROSITE" id="PS51257">
    <property type="entry name" value="PROKAR_LIPOPROTEIN"/>
    <property type="match status" value="1"/>
</dbReference>
<dbReference type="EC" id="5.2.1.8" evidence="3"/>
<evidence type="ECO:0000259" key="4">
    <source>
        <dbReference type="PROSITE" id="PS50072"/>
    </source>
</evidence>
<dbReference type="PRINTS" id="PR00153">
    <property type="entry name" value="CSAPPISMRASE"/>
</dbReference>
<dbReference type="EMBL" id="JAMTCD010000007">
    <property type="protein sequence ID" value="MCT7941597.1"/>
    <property type="molecule type" value="Genomic_DNA"/>
</dbReference>
<comment type="function">
    <text evidence="3">PPIases accelerate the folding of proteins. It catalyzes the cis-trans isomerization of proline imidic peptide bonds in oligopeptides.</text>
</comment>
<keyword evidence="2 3" id="KW-0413">Isomerase</keyword>
<dbReference type="Gene3D" id="2.40.100.10">
    <property type="entry name" value="Cyclophilin-like"/>
    <property type="match status" value="1"/>
</dbReference>
<comment type="caution">
    <text evidence="5">The sequence shown here is derived from an EMBL/GenBank/DDBJ whole genome shotgun (WGS) entry which is preliminary data.</text>
</comment>
<dbReference type="PANTHER" id="PTHR43246">
    <property type="entry name" value="PEPTIDYL-PROLYL CIS-TRANS ISOMERASE CYP38, CHLOROPLASTIC"/>
    <property type="match status" value="1"/>
</dbReference>
<evidence type="ECO:0000256" key="3">
    <source>
        <dbReference type="RuleBase" id="RU363019"/>
    </source>
</evidence>
<keyword evidence="1 3" id="KW-0697">Rotamase</keyword>
<keyword evidence="6" id="KW-1185">Reference proteome</keyword>
<evidence type="ECO:0000256" key="2">
    <source>
        <dbReference type="ARBA" id="ARBA00023235"/>
    </source>
</evidence>